<feature type="transmembrane region" description="Helical" evidence="6">
    <location>
        <begin position="329"/>
        <end position="352"/>
    </location>
</feature>
<feature type="compositionally biased region" description="Polar residues" evidence="7">
    <location>
        <begin position="21"/>
        <end position="34"/>
    </location>
</feature>
<gene>
    <name evidence="8" type="primary">g11310</name>
    <name evidence="8" type="ORF">VP750_LOCUS10126</name>
</gene>
<feature type="compositionally biased region" description="Low complexity" evidence="7">
    <location>
        <begin position="166"/>
        <end position="179"/>
    </location>
</feature>
<dbReference type="EMBL" id="CAXHTA020000018">
    <property type="protein sequence ID" value="CAL5228220.1"/>
    <property type="molecule type" value="Genomic_DNA"/>
</dbReference>
<dbReference type="PANTHER" id="PTHR11958:SF63">
    <property type="entry name" value="AMINO ACID TRANSPORTER"/>
    <property type="match status" value="1"/>
</dbReference>
<evidence type="ECO:0000256" key="2">
    <source>
        <dbReference type="ARBA" id="ARBA00022448"/>
    </source>
</evidence>
<name>A0ABP1GA68_9CHLO</name>
<feature type="transmembrane region" description="Helical" evidence="6">
    <location>
        <begin position="436"/>
        <end position="462"/>
    </location>
</feature>
<keyword evidence="4 6" id="KW-1133">Transmembrane helix</keyword>
<keyword evidence="9" id="KW-1185">Reference proteome</keyword>
<feature type="compositionally biased region" description="Polar residues" evidence="7">
    <location>
        <begin position="94"/>
        <end position="106"/>
    </location>
</feature>
<sequence>MPETGKSGPVPLSSSLPLDATPSNSLAVSTSLPAPQNGLPPLSQTGSGSAAASTGSLRGAVRALFRTAGTNGNSSAKEGSAAPPSEAPAVEQPGSKNNFSDVSLSDSPRAVTYTAISRNSAQNIPAPAVMAAPSRSPMLSKPPPMQKPKKQQHNLAAPSLGLEQNGSSSAPSASAQGGPINTFQVGQRREAPPPGLLSQHHVRSSSGGSRLEVLASHPSYEQSPAAEASEKASLLNSMASSEGNGENASDRQHMDSARPTENGMKGDEESGRRPVERRRGCCGMQEPLLFATLVGVVVGIVGGVLLRMADLSPEQVDLLGFLGELMLRLLKMLVLPLVAGSMVAGVCALRGSASGMAKVARLTLGYYTVCTAAAVVLGIILVTVIEPGQGSPLSGGSVTSCHTPDLKAAAASVTPTRASPLQALLAVARNMVPDNVVLAAVNMNILGIITFSLFFGICLASLGDQADGFISLITVFNTVIGKMVSAVLWTSPLGIASLIAAAICRACSLLGTLGALGLWLTTVIAGLVIFGVIILPLAFWFITRRKPTEVARGFSKALVLAFGTSSSSAALPVAMECAKEMGCKGSVVDFVMPLGTTVNMNGTALYEATTVIFLAQAHGVALGLGNICVIALTATLAAIGAAAIPSAGLVTMLMVLQAVSLDRFAADLAVILALDWLLDRCRTAINLLGDAFGVVMIDHLTRHASAPAGSTQSSQLELT</sequence>
<evidence type="ECO:0000256" key="5">
    <source>
        <dbReference type="ARBA" id="ARBA00023136"/>
    </source>
</evidence>
<comment type="caution">
    <text evidence="8">The sequence shown here is derived from an EMBL/GenBank/DDBJ whole genome shotgun (WGS) entry which is preliminary data.</text>
</comment>
<feature type="compositionally biased region" description="Polar residues" evidence="7">
    <location>
        <begin position="234"/>
        <end position="247"/>
    </location>
</feature>
<dbReference type="SUPFAM" id="SSF118215">
    <property type="entry name" value="Proton glutamate symport protein"/>
    <property type="match status" value="1"/>
</dbReference>
<keyword evidence="3 6" id="KW-0812">Transmembrane</keyword>
<feature type="compositionally biased region" description="Polar residues" evidence="7">
    <location>
        <begin position="114"/>
        <end position="123"/>
    </location>
</feature>
<dbReference type="InterPro" id="IPR036458">
    <property type="entry name" value="Na:dicarbo_symporter_sf"/>
</dbReference>
<keyword evidence="5 6" id="KW-0472">Membrane</keyword>
<accession>A0ABP1GA68</accession>
<comment type="subcellular location">
    <subcellularLocation>
        <location evidence="1 6">Membrane</location>
        <topology evidence="1 6">Multi-pass membrane protein</topology>
    </subcellularLocation>
</comment>
<feature type="compositionally biased region" description="Low complexity" evidence="7">
    <location>
        <begin position="74"/>
        <end position="93"/>
    </location>
</feature>
<dbReference type="InterPro" id="IPR001991">
    <property type="entry name" value="Na-dicarboxylate_symporter"/>
</dbReference>
<keyword evidence="6" id="KW-0769">Symport</keyword>
<feature type="compositionally biased region" description="Basic and acidic residues" evidence="7">
    <location>
        <begin position="248"/>
        <end position="276"/>
    </location>
</feature>
<evidence type="ECO:0000256" key="4">
    <source>
        <dbReference type="ARBA" id="ARBA00022989"/>
    </source>
</evidence>
<comment type="similarity">
    <text evidence="6">Belongs to the dicarboxylate/amino acid:cation symporter (DAACS) (TC 2.A.23) family.</text>
</comment>
<dbReference type="Proteomes" id="UP001497392">
    <property type="component" value="Unassembled WGS sequence"/>
</dbReference>
<feature type="transmembrane region" description="Helical" evidence="6">
    <location>
        <begin position="288"/>
        <end position="309"/>
    </location>
</feature>
<evidence type="ECO:0000313" key="9">
    <source>
        <dbReference type="Proteomes" id="UP001497392"/>
    </source>
</evidence>
<evidence type="ECO:0000256" key="7">
    <source>
        <dbReference type="SAM" id="MobiDB-lite"/>
    </source>
</evidence>
<evidence type="ECO:0000313" key="8">
    <source>
        <dbReference type="EMBL" id="CAL5228220.1"/>
    </source>
</evidence>
<keyword evidence="2 6" id="KW-0813">Transport</keyword>
<dbReference type="Pfam" id="PF00375">
    <property type="entry name" value="SDF"/>
    <property type="match status" value="1"/>
</dbReference>
<dbReference type="InterPro" id="IPR050746">
    <property type="entry name" value="DAACS"/>
</dbReference>
<dbReference type="Gene3D" id="1.10.3860.10">
    <property type="entry name" value="Sodium:dicarboxylate symporter"/>
    <property type="match status" value="1"/>
</dbReference>
<feature type="transmembrane region" description="Helical" evidence="6">
    <location>
        <begin position="620"/>
        <end position="644"/>
    </location>
</feature>
<evidence type="ECO:0000256" key="6">
    <source>
        <dbReference type="RuleBase" id="RU361216"/>
    </source>
</evidence>
<feature type="compositionally biased region" description="Low complexity" evidence="7">
    <location>
        <begin position="46"/>
        <end position="60"/>
    </location>
</feature>
<feature type="region of interest" description="Disordered" evidence="7">
    <location>
        <begin position="1"/>
        <end position="276"/>
    </location>
</feature>
<proteinExistence type="inferred from homology"/>
<reference evidence="8 9" key="1">
    <citation type="submission" date="2024-06" db="EMBL/GenBank/DDBJ databases">
        <authorList>
            <person name="Kraege A."/>
            <person name="Thomma B."/>
        </authorList>
    </citation>
    <scope>NUCLEOTIDE SEQUENCE [LARGE SCALE GENOMIC DNA]</scope>
</reference>
<dbReference type="PRINTS" id="PR00173">
    <property type="entry name" value="EDTRNSPORT"/>
</dbReference>
<organism evidence="8 9">
    <name type="scientific">Coccomyxa viridis</name>
    <dbReference type="NCBI Taxonomy" id="1274662"/>
    <lineage>
        <taxon>Eukaryota</taxon>
        <taxon>Viridiplantae</taxon>
        <taxon>Chlorophyta</taxon>
        <taxon>core chlorophytes</taxon>
        <taxon>Trebouxiophyceae</taxon>
        <taxon>Trebouxiophyceae incertae sedis</taxon>
        <taxon>Coccomyxaceae</taxon>
        <taxon>Coccomyxa</taxon>
    </lineage>
</organism>
<protein>
    <recommendedName>
        <fullName evidence="6">Amino acid transporter</fullName>
    </recommendedName>
</protein>
<feature type="transmembrane region" description="Helical" evidence="6">
    <location>
        <begin position="523"/>
        <end position="542"/>
    </location>
</feature>
<feature type="compositionally biased region" description="Low complexity" evidence="7">
    <location>
        <begin position="9"/>
        <end position="18"/>
    </location>
</feature>
<evidence type="ECO:0000256" key="1">
    <source>
        <dbReference type="ARBA" id="ARBA00004141"/>
    </source>
</evidence>
<feature type="transmembrane region" description="Helical" evidence="6">
    <location>
        <begin position="364"/>
        <end position="385"/>
    </location>
</feature>
<evidence type="ECO:0000256" key="3">
    <source>
        <dbReference type="ARBA" id="ARBA00022692"/>
    </source>
</evidence>
<dbReference type="PANTHER" id="PTHR11958">
    <property type="entry name" value="SODIUM/DICARBOXYLATE SYMPORTER-RELATED"/>
    <property type="match status" value="1"/>
</dbReference>